<sequence>MKNKFTIILIALFWASCISTYEFEVNEVEKALVVEGFISDQSYSDLNMEPTDPRYFDIKLSWTGQVKNSLNEKVRGAEVIIHSDQNQSWDYSETDAGVYQLFYEDFKAEQDQQYQLEIILPEGDVFYSEWVGLPSSSLTGTLKYEEIEKDIYSIELGEEIIIKAKGLQLKVDMPENITPSSTEYYKWDFDITYGFVARLNPTQTDPNYRCWITEELFYPGFEVAEFDQPGTSHEMVFVNTAVDKIHEGLSVLVRQHAMAESYFSYWNDIKRQEEQEGLFAPPPYNLKTNMSSNNPNVPVYGYFGAVSESYYRWIFNPKMVSYNIIYPESLRSSCNIPLPPPSCYDCRQAELVVRSRITNQKPWWWNN</sequence>
<keyword evidence="2" id="KW-1185">Reference proteome</keyword>
<dbReference type="EMBL" id="JAOYOD010000001">
    <property type="protein sequence ID" value="MCV9388296.1"/>
    <property type="molecule type" value="Genomic_DNA"/>
</dbReference>
<organism evidence="1 2">
    <name type="scientific">Reichenbachiella ulvae</name>
    <dbReference type="NCBI Taxonomy" id="2980104"/>
    <lineage>
        <taxon>Bacteria</taxon>
        <taxon>Pseudomonadati</taxon>
        <taxon>Bacteroidota</taxon>
        <taxon>Cytophagia</taxon>
        <taxon>Cytophagales</taxon>
        <taxon>Reichenbachiellaceae</taxon>
        <taxon>Reichenbachiella</taxon>
    </lineage>
</organism>
<dbReference type="Proteomes" id="UP001300692">
    <property type="component" value="Unassembled WGS sequence"/>
</dbReference>
<dbReference type="Pfam" id="PF14054">
    <property type="entry name" value="DUF4249"/>
    <property type="match status" value="1"/>
</dbReference>
<dbReference type="InterPro" id="IPR025345">
    <property type="entry name" value="DUF4249"/>
</dbReference>
<comment type="caution">
    <text evidence="1">The sequence shown here is derived from an EMBL/GenBank/DDBJ whole genome shotgun (WGS) entry which is preliminary data.</text>
</comment>
<evidence type="ECO:0000313" key="2">
    <source>
        <dbReference type="Proteomes" id="UP001300692"/>
    </source>
</evidence>
<proteinExistence type="predicted"/>
<protein>
    <submittedName>
        <fullName evidence="1">DUF4249 domain-containing protein</fullName>
    </submittedName>
</protein>
<accession>A0ABT3CX69</accession>
<evidence type="ECO:0000313" key="1">
    <source>
        <dbReference type="EMBL" id="MCV9388296.1"/>
    </source>
</evidence>
<dbReference type="PROSITE" id="PS51257">
    <property type="entry name" value="PROKAR_LIPOPROTEIN"/>
    <property type="match status" value="1"/>
</dbReference>
<reference evidence="1 2" key="1">
    <citation type="submission" date="2022-10" db="EMBL/GenBank/DDBJ databases">
        <title>Comparative genomics and taxonomic characterization of three novel marine species of genus Reichenbachiella exhibiting antioxidant and polysaccharide degradation activities.</title>
        <authorList>
            <person name="Muhammad N."/>
            <person name="Lee Y.-J."/>
            <person name="Ko J."/>
            <person name="Kim S.-G."/>
        </authorList>
    </citation>
    <scope>NUCLEOTIDE SEQUENCE [LARGE SCALE GENOMIC DNA]</scope>
    <source>
        <strain evidence="1 2">ABR2-5</strain>
    </source>
</reference>
<gene>
    <name evidence="1" type="ORF">N7U62_16555</name>
</gene>
<dbReference type="RefSeq" id="WP_264139150.1">
    <property type="nucleotide sequence ID" value="NZ_JAOYOD010000001.1"/>
</dbReference>
<name>A0ABT3CX69_9BACT</name>